<sequence length="190" mass="20682">MEQRAVIDLWIEQAVKACGIHGAVRWELAKEYSKVSGTLPRVEVPEVEVDGFLAPAPSVSLVLSVPTLNGGPAGIVGSCGSDLVRGVPVEWLSWGLFSPFLILLSHSLRRKASACVKGGGFVVFPSGEFASFLFFFLIRGRPTWFPKNRIRKKSMLLSSPPPWIDSYYVGARNSSGSLHSVLTFCGFLVL</sequence>
<proteinExistence type="predicted"/>
<evidence type="ECO:0000313" key="2">
    <source>
        <dbReference type="Proteomes" id="UP000824469"/>
    </source>
</evidence>
<protein>
    <submittedName>
        <fullName evidence="1">Uncharacterized protein</fullName>
    </submittedName>
</protein>
<dbReference type="EMBL" id="JAHRHJ020000010">
    <property type="protein sequence ID" value="KAH9299416.1"/>
    <property type="molecule type" value="Genomic_DNA"/>
</dbReference>
<organism evidence="1 2">
    <name type="scientific">Taxus chinensis</name>
    <name type="common">Chinese yew</name>
    <name type="synonym">Taxus wallichiana var. chinensis</name>
    <dbReference type="NCBI Taxonomy" id="29808"/>
    <lineage>
        <taxon>Eukaryota</taxon>
        <taxon>Viridiplantae</taxon>
        <taxon>Streptophyta</taxon>
        <taxon>Embryophyta</taxon>
        <taxon>Tracheophyta</taxon>
        <taxon>Spermatophyta</taxon>
        <taxon>Pinopsida</taxon>
        <taxon>Pinidae</taxon>
        <taxon>Conifers II</taxon>
        <taxon>Cupressales</taxon>
        <taxon>Taxaceae</taxon>
        <taxon>Taxus</taxon>
    </lineage>
</organism>
<evidence type="ECO:0000313" key="1">
    <source>
        <dbReference type="EMBL" id="KAH9299416.1"/>
    </source>
</evidence>
<gene>
    <name evidence="1" type="ORF">KI387_031098</name>
</gene>
<keyword evidence="2" id="KW-1185">Reference proteome</keyword>
<dbReference type="Proteomes" id="UP000824469">
    <property type="component" value="Unassembled WGS sequence"/>
</dbReference>
<dbReference type="AlphaFoldDB" id="A0AA38CHK7"/>
<accession>A0AA38CHK7</accession>
<comment type="caution">
    <text evidence="1">The sequence shown here is derived from an EMBL/GenBank/DDBJ whole genome shotgun (WGS) entry which is preliminary data.</text>
</comment>
<reference evidence="1 2" key="1">
    <citation type="journal article" date="2021" name="Nat. Plants">
        <title>The Taxus genome provides insights into paclitaxel biosynthesis.</title>
        <authorList>
            <person name="Xiong X."/>
            <person name="Gou J."/>
            <person name="Liao Q."/>
            <person name="Li Y."/>
            <person name="Zhou Q."/>
            <person name="Bi G."/>
            <person name="Li C."/>
            <person name="Du R."/>
            <person name="Wang X."/>
            <person name="Sun T."/>
            <person name="Guo L."/>
            <person name="Liang H."/>
            <person name="Lu P."/>
            <person name="Wu Y."/>
            <person name="Zhang Z."/>
            <person name="Ro D.K."/>
            <person name="Shang Y."/>
            <person name="Huang S."/>
            <person name="Yan J."/>
        </authorList>
    </citation>
    <scope>NUCLEOTIDE SEQUENCE [LARGE SCALE GENOMIC DNA]</scope>
    <source>
        <strain evidence="1">Ta-2019</strain>
    </source>
</reference>
<name>A0AA38CHK7_TAXCH</name>